<accession>S7UL04</accession>
<dbReference type="AlphaFoldDB" id="S7UL04"/>
<protein>
    <submittedName>
        <fullName evidence="1">Uncharacterized protein</fullName>
    </submittedName>
</protein>
<evidence type="ECO:0000313" key="1">
    <source>
        <dbReference type="EMBL" id="EPR58427.1"/>
    </source>
</evidence>
<proteinExistence type="predicted"/>
<name>S7UL04_TOXGG</name>
<sequence>MSSFSPCAFLFFSTRKRGFCFPKFCTCSLPCLVRVSSKREEPGVCTADMSQRLFSFLSFFVSLHTFLSFSSSPLLLREGFFLTLRGVFVVRCIFCGSPGLFGLRCLVVTLRLASPASFSLLRSPSLSAACIFFCPLTVSDVSSPRSRLLCRVFCAVCTPLRTREQGRQSLLSFSCFRAASSVLLREGVRGTRMNYLTKQRTWAEEQTEEAARK</sequence>
<dbReference type="VEuPathDB" id="ToxoDB:TGGT1_462972"/>
<dbReference type="EMBL" id="AAQM03000271">
    <property type="protein sequence ID" value="EPR58427.1"/>
    <property type="molecule type" value="Genomic_DNA"/>
</dbReference>
<gene>
    <name evidence="1" type="ORF">TGGT1_462972</name>
</gene>
<reference evidence="1 2" key="2">
    <citation type="submission" date="2013-05" db="EMBL/GenBank/DDBJ databases">
        <authorList>
            <person name="Sibley D."/>
            <person name="Venepally P."/>
            <person name="Karamycheva S."/>
            <person name="Hadjithomas M."/>
            <person name="Khan A."/>
            <person name="Brunk B."/>
            <person name="Roos D."/>
            <person name="Caler E."/>
            <person name="Lorenzi H."/>
        </authorList>
    </citation>
    <scope>NUCLEOTIDE SEQUENCE [LARGE SCALE GENOMIC DNA]</scope>
    <source>
        <strain evidence="1 2">GT1</strain>
    </source>
</reference>
<comment type="caution">
    <text evidence="1">The sequence shown here is derived from an EMBL/GenBank/DDBJ whole genome shotgun (WGS) entry which is preliminary data.</text>
</comment>
<evidence type="ECO:0000313" key="2">
    <source>
        <dbReference type="Proteomes" id="UP000005641"/>
    </source>
</evidence>
<dbReference type="Proteomes" id="UP000005641">
    <property type="component" value="Unassembled WGS sequence"/>
</dbReference>
<organism evidence="1 2">
    <name type="scientific">Toxoplasma gondii (strain ATCC 50853 / GT1)</name>
    <dbReference type="NCBI Taxonomy" id="507601"/>
    <lineage>
        <taxon>Eukaryota</taxon>
        <taxon>Sar</taxon>
        <taxon>Alveolata</taxon>
        <taxon>Apicomplexa</taxon>
        <taxon>Conoidasida</taxon>
        <taxon>Coccidia</taxon>
        <taxon>Eucoccidiorida</taxon>
        <taxon>Eimeriorina</taxon>
        <taxon>Sarcocystidae</taxon>
        <taxon>Toxoplasma</taxon>
    </lineage>
</organism>
<reference evidence="1 2" key="1">
    <citation type="submission" date="2006-05" db="EMBL/GenBank/DDBJ databases">
        <authorList>
            <person name="Paulsen I."/>
        </authorList>
    </citation>
    <scope>NUCLEOTIDE SEQUENCE [LARGE SCALE GENOMIC DNA]</scope>
    <source>
        <strain evidence="1 2">GT1</strain>
    </source>
</reference>